<dbReference type="InterPro" id="IPR009075">
    <property type="entry name" value="AcylCo_DH/oxidase_C"/>
</dbReference>
<accession>A0AAX3YG82</accession>
<reference evidence="5" key="1">
    <citation type="submission" date="2022-12" db="EMBL/GenBank/DDBJ databases">
        <authorList>
            <person name="Krivoruchko A.V."/>
            <person name="Elkin A."/>
        </authorList>
    </citation>
    <scope>NUCLEOTIDE SEQUENCE</scope>
    <source>
        <strain evidence="5">IEGM 249</strain>
    </source>
</reference>
<protein>
    <submittedName>
        <fullName evidence="6">Acyl-CoA dehydrogenase family protein</fullName>
    </submittedName>
</protein>
<dbReference type="PANTHER" id="PTHR43884:SF20">
    <property type="entry name" value="ACYL-COA DEHYDROGENASE FADE28"/>
    <property type="match status" value="1"/>
</dbReference>
<keyword evidence="2" id="KW-0274">FAD</keyword>
<dbReference type="EMBL" id="CP130953">
    <property type="protein sequence ID" value="WLF46899.1"/>
    <property type="molecule type" value="Genomic_DNA"/>
</dbReference>
<dbReference type="PANTHER" id="PTHR43884">
    <property type="entry name" value="ACYL-COA DEHYDROGENASE"/>
    <property type="match status" value="1"/>
</dbReference>
<feature type="domain" description="Acyl-CoA dehydrogenase/oxidase C-terminal" evidence="4">
    <location>
        <begin position="171"/>
        <end position="294"/>
    </location>
</feature>
<dbReference type="SUPFAM" id="SSF47203">
    <property type="entry name" value="Acyl-CoA dehydrogenase C-terminal domain-like"/>
    <property type="match status" value="1"/>
</dbReference>
<evidence type="ECO:0000259" key="4">
    <source>
        <dbReference type="Pfam" id="PF00441"/>
    </source>
</evidence>
<evidence type="ECO:0000256" key="3">
    <source>
        <dbReference type="ARBA" id="ARBA00023002"/>
    </source>
</evidence>
<dbReference type="Proteomes" id="UP001066327">
    <property type="component" value="Unassembled WGS sequence"/>
</dbReference>
<evidence type="ECO:0000313" key="8">
    <source>
        <dbReference type="Proteomes" id="UP001231166"/>
    </source>
</evidence>
<dbReference type="EMBL" id="JAPWIS010000018">
    <property type="protein sequence ID" value="MCZ4587750.1"/>
    <property type="molecule type" value="Genomic_DNA"/>
</dbReference>
<dbReference type="AlphaFoldDB" id="A0AAX3YG82"/>
<name>A0AAX3YG82_RHOOP</name>
<evidence type="ECO:0000313" key="7">
    <source>
        <dbReference type="Proteomes" id="UP001066327"/>
    </source>
</evidence>
<sequence>MNPDELELITGTAYRLFEQGDSYALVDELVGAGLEKELHSDDELTGALMTLQGRVGATSTLLSLIVSGSAFDPSWTAVLPLLGTHAAPGQRQGDLVVDGLAINPHTAGPYLVYTPEGAVLVPSDGVITTPANGLDPDLGLHTVIGTVALGSCTPVDGLRWDDAEVRALRAVAYELIGLAERALTRAVEHVTERKQFGKAIGTFQVVQHRLVDANTALAAAKAVLESTPGSDDLLAALAAKAWAGRAAREAVDAAQQFCGAMGFTWEFGLHQLVRRITVVEALFGDSEQVIEEIGNILVGRSDAPRLAAL</sequence>
<reference evidence="6" key="2">
    <citation type="submission" date="2023-07" db="EMBL/GenBank/DDBJ databases">
        <title>Genomic analysis of Rhodococcus opacus VOC-14 with glycol ethers degradation activity.</title>
        <authorList>
            <person name="Narkevich D.A."/>
            <person name="Hlushen A.M."/>
            <person name="Akhremchuk A.E."/>
            <person name="Sikolenko M.A."/>
            <person name="Valentovich L.N."/>
        </authorList>
    </citation>
    <scope>NUCLEOTIDE SEQUENCE</scope>
    <source>
        <strain evidence="6">VOC-14</strain>
    </source>
</reference>
<proteinExistence type="predicted"/>
<evidence type="ECO:0000313" key="6">
    <source>
        <dbReference type="EMBL" id="WLF46899.1"/>
    </source>
</evidence>
<dbReference type="Gene3D" id="1.20.140.10">
    <property type="entry name" value="Butyryl-CoA Dehydrogenase, subunit A, domain 3"/>
    <property type="match status" value="1"/>
</dbReference>
<keyword evidence="1" id="KW-0285">Flavoprotein</keyword>
<gene>
    <name evidence="5" type="ORF">O4328_29355</name>
    <name evidence="6" type="ORF">Q5707_34335</name>
</gene>
<evidence type="ECO:0000313" key="5">
    <source>
        <dbReference type="EMBL" id="MCZ4587750.1"/>
    </source>
</evidence>
<dbReference type="GO" id="GO:0003995">
    <property type="term" value="F:acyl-CoA dehydrogenase activity"/>
    <property type="evidence" value="ECO:0007669"/>
    <property type="project" value="TreeGrafter"/>
</dbReference>
<organism evidence="6 8">
    <name type="scientific">Rhodococcus opacus</name>
    <name type="common">Nocardia opaca</name>
    <dbReference type="NCBI Taxonomy" id="37919"/>
    <lineage>
        <taxon>Bacteria</taxon>
        <taxon>Bacillati</taxon>
        <taxon>Actinomycetota</taxon>
        <taxon>Actinomycetes</taxon>
        <taxon>Mycobacteriales</taxon>
        <taxon>Nocardiaceae</taxon>
        <taxon>Rhodococcus</taxon>
    </lineage>
</organism>
<evidence type="ECO:0000256" key="2">
    <source>
        <dbReference type="ARBA" id="ARBA00022827"/>
    </source>
</evidence>
<dbReference type="InterPro" id="IPR036250">
    <property type="entry name" value="AcylCo_DH-like_C"/>
</dbReference>
<keyword evidence="7" id="KW-1185">Reference proteome</keyword>
<dbReference type="Pfam" id="PF00441">
    <property type="entry name" value="Acyl-CoA_dh_1"/>
    <property type="match status" value="1"/>
</dbReference>
<evidence type="ECO:0000256" key="1">
    <source>
        <dbReference type="ARBA" id="ARBA00022630"/>
    </source>
</evidence>
<dbReference type="Proteomes" id="UP001231166">
    <property type="component" value="Chromosome"/>
</dbReference>
<dbReference type="RefSeq" id="WP_120660249.1">
    <property type="nucleotide sequence ID" value="NZ_CP072193.1"/>
</dbReference>
<keyword evidence="3" id="KW-0560">Oxidoreductase</keyword>